<dbReference type="Pfam" id="PF00270">
    <property type="entry name" value="DEAD"/>
    <property type="match status" value="1"/>
</dbReference>
<dbReference type="AlphaFoldDB" id="A0A1X7URX0"/>
<dbReference type="OrthoDB" id="5952545at2759"/>
<proteinExistence type="inferred from homology"/>
<dbReference type="GO" id="GO:0005737">
    <property type="term" value="C:cytoplasm"/>
    <property type="evidence" value="ECO:0007669"/>
    <property type="project" value="TreeGrafter"/>
</dbReference>
<evidence type="ECO:0000313" key="6">
    <source>
        <dbReference type="EnsemblMetazoa" id="Aqu2.1.30127_001"/>
    </source>
</evidence>
<accession>A0A1X7URX0</accession>
<evidence type="ECO:0000256" key="1">
    <source>
        <dbReference type="ARBA" id="ARBA00005446"/>
    </source>
</evidence>
<feature type="domain" description="DEAD/DEAH-box helicase" evidence="5">
    <location>
        <begin position="27"/>
        <end position="100"/>
    </location>
</feature>
<dbReference type="GO" id="GO:0005524">
    <property type="term" value="F:ATP binding"/>
    <property type="evidence" value="ECO:0007669"/>
    <property type="project" value="InterPro"/>
</dbReference>
<sequence>MTAMEFDVDATISLAAEELLYTPLKDEQRKSIKKFMEGKDVFVILSTCFGKTVSYACLPRAFNDLKKNTSNYFIVSVISPLTALFKDQVKALTELGINAGHHDSDSAHDKEKFD</sequence>
<dbReference type="PANTHER" id="PTHR13710:SF153">
    <property type="entry name" value="RECQ-LIKE DNA HELICASE BLM"/>
    <property type="match status" value="1"/>
</dbReference>
<evidence type="ECO:0000256" key="2">
    <source>
        <dbReference type="ARBA" id="ARBA00023125"/>
    </source>
</evidence>
<dbReference type="GO" id="GO:0000724">
    <property type="term" value="P:double-strand break repair via homologous recombination"/>
    <property type="evidence" value="ECO:0007669"/>
    <property type="project" value="TreeGrafter"/>
</dbReference>
<dbReference type="PANTHER" id="PTHR13710">
    <property type="entry name" value="DNA HELICASE RECQ FAMILY MEMBER"/>
    <property type="match status" value="1"/>
</dbReference>
<keyword evidence="3" id="KW-0413">Isomerase</keyword>
<dbReference type="InterPro" id="IPR027417">
    <property type="entry name" value="P-loop_NTPase"/>
</dbReference>
<protein>
    <recommendedName>
        <fullName evidence="5">DEAD/DEAH-box helicase domain-containing protein</fullName>
    </recommendedName>
</protein>
<evidence type="ECO:0000256" key="3">
    <source>
        <dbReference type="ARBA" id="ARBA00023235"/>
    </source>
</evidence>
<organism evidence="6">
    <name type="scientific">Amphimedon queenslandica</name>
    <name type="common">Sponge</name>
    <dbReference type="NCBI Taxonomy" id="400682"/>
    <lineage>
        <taxon>Eukaryota</taxon>
        <taxon>Metazoa</taxon>
        <taxon>Porifera</taxon>
        <taxon>Demospongiae</taxon>
        <taxon>Heteroscleromorpha</taxon>
        <taxon>Haplosclerida</taxon>
        <taxon>Niphatidae</taxon>
        <taxon>Amphimedon</taxon>
    </lineage>
</organism>
<keyword evidence="2" id="KW-0238">DNA-binding</keyword>
<dbReference type="Gene3D" id="3.40.50.300">
    <property type="entry name" value="P-loop containing nucleotide triphosphate hydrolases"/>
    <property type="match status" value="1"/>
</dbReference>
<dbReference type="InterPro" id="IPR011545">
    <property type="entry name" value="DEAD/DEAH_box_helicase_dom"/>
</dbReference>
<dbReference type="GO" id="GO:0009378">
    <property type="term" value="F:four-way junction helicase activity"/>
    <property type="evidence" value="ECO:0007669"/>
    <property type="project" value="TreeGrafter"/>
</dbReference>
<dbReference type="GO" id="GO:0043138">
    <property type="term" value="F:3'-5' DNA helicase activity"/>
    <property type="evidence" value="ECO:0007669"/>
    <property type="project" value="TreeGrafter"/>
</dbReference>
<dbReference type="GO" id="GO:0003677">
    <property type="term" value="F:DNA binding"/>
    <property type="evidence" value="ECO:0007669"/>
    <property type="project" value="UniProtKB-KW"/>
</dbReference>
<evidence type="ECO:0000259" key="5">
    <source>
        <dbReference type="Pfam" id="PF00270"/>
    </source>
</evidence>
<dbReference type="GO" id="GO:0005634">
    <property type="term" value="C:nucleus"/>
    <property type="evidence" value="ECO:0007669"/>
    <property type="project" value="TreeGrafter"/>
</dbReference>
<dbReference type="GO" id="GO:0005694">
    <property type="term" value="C:chromosome"/>
    <property type="evidence" value="ECO:0007669"/>
    <property type="project" value="TreeGrafter"/>
</dbReference>
<name>A0A1X7URX0_AMPQE</name>
<keyword evidence="4" id="KW-0539">Nucleus</keyword>
<dbReference type="EnsemblMetazoa" id="Aqu2.1.30127_001">
    <property type="protein sequence ID" value="Aqu2.1.30127_001"/>
    <property type="gene ID" value="Aqu2.1.30127"/>
</dbReference>
<comment type="similarity">
    <text evidence="1">Belongs to the helicase family. RecQ subfamily.</text>
</comment>
<evidence type="ECO:0000256" key="4">
    <source>
        <dbReference type="ARBA" id="ARBA00023242"/>
    </source>
</evidence>
<dbReference type="InParanoid" id="A0A1X7URX0"/>
<dbReference type="SUPFAM" id="SSF52540">
    <property type="entry name" value="P-loop containing nucleoside triphosphate hydrolases"/>
    <property type="match status" value="1"/>
</dbReference>
<reference evidence="6" key="1">
    <citation type="submission" date="2017-05" db="UniProtKB">
        <authorList>
            <consortium name="EnsemblMetazoa"/>
        </authorList>
    </citation>
    <scope>IDENTIFICATION</scope>
</reference>